<dbReference type="AlphaFoldDB" id="A0A0F9R9W6"/>
<reference evidence="1" key="1">
    <citation type="journal article" date="2015" name="Nature">
        <title>Complex archaea that bridge the gap between prokaryotes and eukaryotes.</title>
        <authorList>
            <person name="Spang A."/>
            <person name="Saw J.H."/>
            <person name="Jorgensen S.L."/>
            <person name="Zaremba-Niedzwiedzka K."/>
            <person name="Martijn J."/>
            <person name="Lind A.E."/>
            <person name="van Eijk R."/>
            <person name="Schleper C."/>
            <person name="Guy L."/>
            <person name="Ettema T.J."/>
        </authorList>
    </citation>
    <scope>NUCLEOTIDE SEQUENCE</scope>
</reference>
<accession>A0A0F9R9W6</accession>
<name>A0A0F9R9W6_9ZZZZ</name>
<evidence type="ECO:0000313" key="1">
    <source>
        <dbReference type="EMBL" id="KKN22001.1"/>
    </source>
</evidence>
<sequence length="235" mass="27568">MHSRNEYLKELQGRYFMATSRKEKSSILDEYCKNTHQNRKYVISKIHSFSSSRATERRKRKQIYDGYVKAALAKLWEIFDYPCGQRLAPLLRTEVNRLRQLEEIFIPNEVQEKLKRISSATIDRALKRQREALHLKRNRARPKPSSLLYKRIPIRLTEWDTSKVGFLEIDLVLHCGSSTHDLYISSLNTVEISSGWWEAEAIMGKGQDPTFKALKKIRKRVPFIWKGIDSDNGPE</sequence>
<evidence type="ECO:0008006" key="2">
    <source>
        <dbReference type="Google" id="ProtNLM"/>
    </source>
</evidence>
<gene>
    <name evidence="1" type="ORF">LCGC14_0919510</name>
</gene>
<dbReference type="EMBL" id="LAZR01003100">
    <property type="protein sequence ID" value="KKN22001.1"/>
    <property type="molecule type" value="Genomic_DNA"/>
</dbReference>
<protein>
    <recommendedName>
        <fullName evidence="2">Integrase catalytic domain-containing protein</fullName>
    </recommendedName>
</protein>
<organism evidence="1">
    <name type="scientific">marine sediment metagenome</name>
    <dbReference type="NCBI Taxonomy" id="412755"/>
    <lineage>
        <taxon>unclassified sequences</taxon>
        <taxon>metagenomes</taxon>
        <taxon>ecological metagenomes</taxon>
    </lineage>
</organism>
<comment type="caution">
    <text evidence="1">The sequence shown here is derived from an EMBL/GenBank/DDBJ whole genome shotgun (WGS) entry which is preliminary data.</text>
</comment>
<feature type="non-terminal residue" evidence="1">
    <location>
        <position position="235"/>
    </location>
</feature>
<proteinExistence type="predicted"/>